<name>A0ABP9QQ39_9RHOO</name>
<feature type="signal peptide" evidence="1">
    <location>
        <begin position="1"/>
        <end position="26"/>
    </location>
</feature>
<keyword evidence="3" id="KW-1185">Reference proteome</keyword>
<dbReference type="InterPro" id="IPR011972">
    <property type="entry name" value="CHP02285"/>
</dbReference>
<gene>
    <name evidence="2" type="ORF">GCM10025770_21080</name>
</gene>
<dbReference type="SUPFAM" id="SSF53850">
    <property type="entry name" value="Periplasmic binding protein-like II"/>
    <property type="match status" value="1"/>
</dbReference>
<organism evidence="2 3">
    <name type="scientific">Viridibacterium curvum</name>
    <dbReference type="NCBI Taxonomy" id="1101404"/>
    <lineage>
        <taxon>Bacteria</taxon>
        <taxon>Pseudomonadati</taxon>
        <taxon>Pseudomonadota</taxon>
        <taxon>Betaproteobacteria</taxon>
        <taxon>Rhodocyclales</taxon>
        <taxon>Rhodocyclaceae</taxon>
        <taxon>Viridibacterium</taxon>
    </lineage>
</organism>
<dbReference type="EMBL" id="BAABLD010000008">
    <property type="protein sequence ID" value="GAA5165486.1"/>
    <property type="molecule type" value="Genomic_DNA"/>
</dbReference>
<protein>
    <recommendedName>
        <fullName evidence="4">Solute-binding protein family 3/N-terminal domain-containing protein</fullName>
    </recommendedName>
</protein>
<dbReference type="Proteomes" id="UP001500547">
    <property type="component" value="Unassembled WGS sequence"/>
</dbReference>
<evidence type="ECO:0008006" key="4">
    <source>
        <dbReference type="Google" id="ProtNLM"/>
    </source>
</evidence>
<reference evidence="3" key="1">
    <citation type="journal article" date="2019" name="Int. J. Syst. Evol. Microbiol.">
        <title>The Global Catalogue of Microorganisms (GCM) 10K type strain sequencing project: providing services to taxonomists for standard genome sequencing and annotation.</title>
        <authorList>
            <consortium name="The Broad Institute Genomics Platform"/>
            <consortium name="The Broad Institute Genome Sequencing Center for Infectious Disease"/>
            <person name="Wu L."/>
            <person name="Ma J."/>
        </authorList>
    </citation>
    <scope>NUCLEOTIDE SEQUENCE [LARGE SCALE GENOMIC DNA]</scope>
    <source>
        <strain evidence="3">JCM 18715</strain>
    </source>
</reference>
<evidence type="ECO:0000313" key="3">
    <source>
        <dbReference type="Proteomes" id="UP001500547"/>
    </source>
</evidence>
<keyword evidence="1" id="KW-0732">Signal</keyword>
<evidence type="ECO:0000256" key="1">
    <source>
        <dbReference type="SAM" id="SignalP"/>
    </source>
</evidence>
<sequence length="297" mass="33395">MLESCRFTLRALLCCLAVAIPIATSAAEDGIATWCRFDLPPLFIASGPDEGKGTVDLTASFIMRYLPQYEHRTQASNIRRFEAQMRSGDQAVCAGMQKNTDRQAFMLFSEPLHAIGPPQIVAPRRHLAALSTFRGVDGSIQLPNLLTDHTLRLGLSSGRSYGRDIDNMLAQHKGQPNIVERSAAQRMSEGLLQMMALDRIHYTILFGSERDAFMDQPDVAQADLVSLPISGQPRYITVHVVAPRTPWGERFIERVNQVLRANWNNRELRNLIAPNGARDKVLQDWLRELDPNRPRRP</sequence>
<proteinExistence type="predicted"/>
<dbReference type="NCBIfam" id="TIGR02285">
    <property type="entry name" value="TIGR02285 family protein"/>
    <property type="match status" value="1"/>
</dbReference>
<accession>A0ABP9QQ39</accession>
<feature type="chain" id="PRO_5045825705" description="Solute-binding protein family 3/N-terminal domain-containing protein" evidence="1">
    <location>
        <begin position="27"/>
        <end position="297"/>
    </location>
</feature>
<dbReference type="RefSeq" id="WP_345532901.1">
    <property type="nucleotide sequence ID" value="NZ_BAABLD010000008.1"/>
</dbReference>
<evidence type="ECO:0000313" key="2">
    <source>
        <dbReference type="EMBL" id="GAA5165486.1"/>
    </source>
</evidence>
<comment type="caution">
    <text evidence="2">The sequence shown here is derived from an EMBL/GenBank/DDBJ whole genome shotgun (WGS) entry which is preliminary data.</text>
</comment>